<reference evidence="7 8" key="1">
    <citation type="submission" date="2024-04" db="EMBL/GenBank/DDBJ databases">
        <authorList>
            <person name="Fracassetti M."/>
        </authorList>
    </citation>
    <scope>NUCLEOTIDE SEQUENCE [LARGE SCALE GENOMIC DNA]</scope>
</reference>
<feature type="domain" description="DUF1977" evidence="6">
    <location>
        <begin position="50"/>
        <end position="118"/>
    </location>
</feature>
<evidence type="ECO:0000256" key="4">
    <source>
        <dbReference type="ARBA" id="ARBA00023136"/>
    </source>
</evidence>
<organism evidence="7 8">
    <name type="scientific">Linum trigynum</name>
    <dbReference type="NCBI Taxonomy" id="586398"/>
    <lineage>
        <taxon>Eukaryota</taxon>
        <taxon>Viridiplantae</taxon>
        <taxon>Streptophyta</taxon>
        <taxon>Embryophyta</taxon>
        <taxon>Tracheophyta</taxon>
        <taxon>Spermatophyta</taxon>
        <taxon>Magnoliopsida</taxon>
        <taxon>eudicotyledons</taxon>
        <taxon>Gunneridae</taxon>
        <taxon>Pentapetalae</taxon>
        <taxon>rosids</taxon>
        <taxon>fabids</taxon>
        <taxon>Malpighiales</taxon>
        <taxon>Linaceae</taxon>
        <taxon>Linum</taxon>
    </lineage>
</organism>
<evidence type="ECO:0000259" key="6">
    <source>
        <dbReference type="Pfam" id="PF09320"/>
    </source>
</evidence>
<evidence type="ECO:0000313" key="7">
    <source>
        <dbReference type="EMBL" id="CAL1414567.1"/>
    </source>
</evidence>
<dbReference type="InterPro" id="IPR015399">
    <property type="entry name" value="DUF1977_DnaJ-like"/>
</dbReference>
<dbReference type="EMBL" id="OZ034822">
    <property type="protein sequence ID" value="CAL1414567.1"/>
    <property type="molecule type" value="Genomic_DNA"/>
</dbReference>
<sequence length="144" mass="16301">MPGEAVNPKSYPLADAQLSISDSGSGFNVRALILLLPVLVILLLNILPSLDPVYSFSRSYPYDHRYTTGNGVNFYVKSSARFERDYPIDGQKWVALEGKIERDYESLITQKCRIELQRMQWGSVKEAPHCEMLKQFQSWAPSAA</sequence>
<keyword evidence="3 5" id="KW-1133">Transmembrane helix</keyword>
<feature type="transmembrane region" description="Helical" evidence="5">
    <location>
        <begin position="31"/>
        <end position="50"/>
    </location>
</feature>
<dbReference type="InterPro" id="IPR051100">
    <property type="entry name" value="DnaJ_subfamily_B/C"/>
</dbReference>
<dbReference type="GO" id="GO:0005789">
    <property type="term" value="C:endoplasmic reticulum membrane"/>
    <property type="evidence" value="ECO:0007669"/>
    <property type="project" value="TreeGrafter"/>
</dbReference>
<evidence type="ECO:0000256" key="2">
    <source>
        <dbReference type="ARBA" id="ARBA00022692"/>
    </source>
</evidence>
<gene>
    <name evidence="7" type="ORF">LTRI10_LOCUS53719</name>
</gene>
<evidence type="ECO:0000256" key="1">
    <source>
        <dbReference type="ARBA" id="ARBA00004167"/>
    </source>
</evidence>
<keyword evidence="4 5" id="KW-0472">Membrane</keyword>
<keyword evidence="8" id="KW-1185">Reference proteome</keyword>
<evidence type="ECO:0000256" key="5">
    <source>
        <dbReference type="SAM" id="Phobius"/>
    </source>
</evidence>
<dbReference type="AlphaFoldDB" id="A0AAV2GW10"/>
<protein>
    <recommendedName>
        <fullName evidence="6">DUF1977 domain-containing protein</fullName>
    </recommendedName>
</protein>
<comment type="subcellular location">
    <subcellularLocation>
        <location evidence="1">Membrane</location>
        <topology evidence="1">Single-pass membrane protein</topology>
    </subcellularLocation>
</comment>
<name>A0AAV2GW10_9ROSI</name>
<dbReference type="Proteomes" id="UP001497516">
    <property type="component" value="Chromosome 9"/>
</dbReference>
<dbReference type="Pfam" id="PF09320">
    <property type="entry name" value="DUF1977"/>
    <property type="match status" value="1"/>
</dbReference>
<dbReference type="GO" id="GO:0030544">
    <property type="term" value="F:Hsp70 protein binding"/>
    <property type="evidence" value="ECO:0007669"/>
    <property type="project" value="TreeGrafter"/>
</dbReference>
<keyword evidence="2 5" id="KW-0812">Transmembrane</keyword>
<accession>A0AAV2GW10</accession>
<dbReference type="PANTHER" id="PTHR43908:SF3">
    <property type="entry name" value="AT29763P-RELATED"/>
    <property type="match status" value="1"/>
</dbReference>
<evidence type="ECO:0000256" key="3">
    <source>
        <dbReference type="ARBA" id="ARBA00022989"/>
    </source>
</evidence>
<evidence type="ECO:0000313" key="8">
    <source>
        <dbReference type="Proteomes" id="UP001497516"/>
    </source>
</evidence>
<dbReference type="GO" id="GO:0071218">
    <property type="term" value="P:cellular response to misfolded protein"/>
    <property type="evidence" value="ECO:0007669"/>
    <property type="project" value="TreeGrafter"/>
</dbReference>
<proteinExistence type="predicted"/>
<dbReference type="PANTHER" id="PTHR43908">
    <property type="entry name" value="AT29763P-RELATED"/>
    <property type="match status" value="1"/>
</dbReference>